<proteinExistence type="predicted"/>
<evidence type="ECO:0000313" key="2">
    <source>
        <dbReference type="EMBL" id="CAI8030998.1"/>
    </source>
</evidence>
<feature type="compositionally biased region" description="Low complexity" evidence="1">
    <location>
        <begin position="426"/>
        <end position="450"/>
    </location>
</feature>
<feature type="region of interest" description="Disordered" evidence="1">
    <location>
        <begin position="316"/>
        <end position="348"/>
    </location>
</feature>
<dbReference type="EMBL" id="CASHTH010002512">
    <property type="protein sequence ID" value="CAI8030998.1"/>
    <property type="molecule type" value="Genomic_DNA"/>
</dbReference>
<feature type="region of interest" description="Disordered" evidence="1">
    <location>
        <begin position="191"/>
        <end position="235"/>
    </location>
</feature>
<sequence>MDSPSPSTAPCTRSLAVSAGIEHQVFDRALPDREVGLGVERRLHGRAVERAVLLRPGPAHRRALAAIEHAELNARPVGDAAHQPVERIHLPHERALGEPADRWIARHRADGFALLGNEQGRRSDARRRRRGLAARVAAPDHDDIETLAAHGRPPGRPVCGLAHSDGAPYRADASARKAPSTRVPCYFPMQKSRKTRSSTASTSTRPVMRPSACAASRSSSASRSSAGPARARVSASRLSTTACRCRMRVSTGAPPAGYRRAISATSVSSSASMPAPVRHETPSAACLSMRSGTGLERRSVLFRTASASSPSIARLAASASGQRAPSKTTSERSALAARSSARRTPSLSISSLLSRKPAVSARVIGQPARSRRTSTTSRVVPARVETMAASRPAKRLRRLDFPALGAPTMAMAKPSRRRSPRRESSRWAAISASSAARSGAAAAMGSSPKSWSEKSMAASTCALNAISRSRQPS</sequence>
<dbReference type="AlphaFoldDB" id="A0AA35WRC3"/>
<feature type="compositionally biased region" description="Low complexity" evidence="1">
    <location>
        <begin position="197"/>
        <end position="235"/>
    </location>
</feature>
<evidence type="ECO:0000256" key="1">
    <source>
        <dbReference type="SAM" id="MobiDB-lite"/>
    </source>
</evidence>
<feature type="compositionally biased region" description="Low complexity" evidence="1">
    <location>
        <begin position="331"/>
        <end position="348"/>
    </location>
</feature>
<feature type="region of interest" description="Disordered" evidence="1">
    <location>
        <begin position="410"/>
        <end position="457"/>
    </location>
</feature>
<dbReference type="AntiFam" id="ANF00154">
    <property type="entry name" value="Shadow ORF (opposite mnmG)"/>
</dbReference>
<evidence type="ECO:0000313" key="3">
    <source>
        <dbReference type="Proteomes" id="UP001174909"/>
    </source>
</evidence>
<organism evidence="2 3">
    <name type="scientific">Geodia barretti</name>
    <name type="common">Barrett's horny sponge</name>
    <dbReference type="NCBI Taxonomy" id="519541"/>
    <lineage>
        <taxon>Eukaryota</taxon>
        <taxon>Metazoa</taxon>
        <taxon>Porifera</taxon>
        <taxon>Demospongiae</taxon>
        <taxon>Heteroscleromorpha</taxon>
        <taxon>Tetractinellida</taxon>
        <taxon>Astrophorina</taxon>
        <taxon>Geodiidae</taxon>
        <taxon>Geodia</taxon>
    </lineage>
</organism>
<keyword evidence="3" id="KW-1185">Reference proteome</keyword>
<reference evidence="2" key="1">
    <citation type="submission" date="2023-03" db="EMBL/GenBank/DDBJ databases">
        <authorList>
            <person name="Steffen K."/>
            <person name="Cardenas P."/>
        </authorList>
    </citation>
    <scope>NUCLEOTIDE SEQUENCE</scope>
</reference>
<comment type="caution">
    <text evidence="2">The sequence shown here is derived from an EMBL/GenBank/DDBJ whole genome shotgun (WGS) entry which is preliminary data.</text>
</comment>
<gene>
    <name evidence="2" type="ORF">GBAR_LOCUS17588</name>
</gene>
<protein>
    <submittedName>
        <fullName evidence="2">Uncharacterized protein</fullName>
    </submittedName>
</protein>
<name>A0AA35WRC3_GEOBA</name>
<dbReference type="Proteomes" id="UP001174909">
    <property type="component" value="Unassembled WGS sequence"/>
</dbReference>
<accession>A0AA35WRC3</accession>